<reference evidence="3" key="1">
    <citation type="journal article" date="2021" name="Nat. Commun.">
        <title>Genetic determinants of endophytism in the Arabidopsis root mycobiome.</title>
        <authorList>
            <person name="Mesny F."/>
            <person name="Miyauchi S."/>
            <person name="Thiergart T."/>
            <person name="Pickel B."/>
            <person name="Atanasova L."/>
            <person name="Karlsson M."/>
            <person name="Huettel B."/>
            <person name="Barry K.W."/>
            <person name="Haridas S."/>
            <person name="Chen C."/>
            <person name="Bauer D."/>
            <person name="Andreopoulos W."/>
            <person name="Pangilinan J."/>
            <person name="LaButti K."/>
            <person name="Riley R."/>
            <person name="Lipzen A."/>
            <person name="Clum A."/>
            <person name="Drula E."/>
            <person name="Henrissat B."/>
            <person name="Kohler A."/>
            <person name="Grigoriev I.V."/>
            <person name="Martin F.M."/>
            <person name="Hacquard S."/>
        </authorList>
    </citation>
    <scope>NUCLEOTIDE SEQUENCE</scope>
    <source>
        <strain evidence="3">MPI-CAGE-AT-0021</strain>
    </source>
</reference>
<keyword evidence="4" id="KW-1185">Reference proteome</keyword>
<organism evidence="3 4">
    <name type="scientific">Dactylonectria estremocensis</name>
    <dbReference type="NCBI Taxonomy" id="1079267"/>
    <lineage>
        <taxon>Eukaryota</taxon>
        <taxon>Fungi</taxon>
        <taxon>Dikarya</taxon>
        <taxon>Ascomycota</taxon>
        <taxon>Pezizomycotina</taxon>
        <taxon>Sordariomycetes</taxon>
        <taxon>Hypocreomycetidae</taxon>
        <taxon>Hypocreales</taxon>
        <taxon>Nectriaceae</taxon>
        <taxon>Dactylonectria</taxon>
    </lineage>
</organism>
<comment type="caution">
    <text evidence="3">The sequence shown here is derived from an EMBL/GenBank/DDBJ whole genome shotgun (WGS) entry which is preliminary data.</text>
</comment>
<sequence length="611" mass="67474">MDIPMTYQSLKKEDRPDINIQEDNDQTAPLYPHPPLPPRNDVNYSTNNKDLYKLDNWLKWYIIILCVYLAGAIFAVAWSYTGALLDDDASKRHVFRTSDSVPVDQLYSGIALSALLAPAGVLVQWIVHDFRRFHLFALATQRPVSVRDLDQISDNFSIWTLQTVAKYSWWYGLMHTVLILTRTLLVPVGTLSLTVGPYTHLETGSGVIGLPISPVDAAVRNITALSTAMGAAEGGDFHPSLGRNDTFLSQAVYTFVGNLVSQSALLNVDSGILGPVPTHNLTFRHNTTYDGLVFFRWQADCEAATEVSYTSHQQGGNTTYNFTLPGGHVESIELLSQSSQRIRLWNSETDSKSGKIPTGGTSYFLSATRSIPTINETALLDRGADKSLIQSNDGNWISRTRCTPSLEWMVGSCSFNGTTMTSCQRSPRSNTTALDTKALDALAVYMTAIPWYIFNNQIAIVDDTLDALYSIPTAEDFGHFFGNMAHAIVSISTAGYFGTSEVPTLSRVTEQVYIVRASVLLAVMLMLGLSVAVSILDIVRNQTRGLPYLPAGFLAIAHAVRGPWWEREMEGHVAWDCIKLRQSHSSTVMFGVDNSDSRYIRLGPSVVPIHR</sequence>
<keyword evidence="2" id="KW-0812">Transmembrane</keyword>
<feature type="transmembrane region" description="Helical" evidence="2">
    <location>
        <begin position="513"/>
        <end position="536"/>
    </location>
</feature>
<dbReference type="EMBL" id="JAGMUU010000002">
    <property type="protein sequence ID" value="KAH7159494.1"/>
    <property type="molecule type" value="Genomic_DNA"/>
</dbReference>
<feature type="transmembrane region" description="Helical" evidence="2">
    <location>
        <begin position="60"/>
        <end position="85"/>
    </location>
</feature>
<gene>
    <name evidence="3" type="ORF">B0J13DRAFT_492567</name>
</gene>
<keyword evidence="2" id="KW-1133">Transmembrane helix</keyword>
<dbReference type="OrthoDB" id="5016343at2759"/>
<feature type="region of interest" description="Disordered" evidence="1">
    <location>
        <begin position="14"/>
        <end position="39"/>
    </location>
</feature>
<evidence type="ECO:0000313" key="4">
    <source>
        <dbReference type="Proteomes" id="UP000717696"/>
    </source>
</evidence>
<name>A0A9P9FDI6_9HYPO</name>
<dbReference type="AlphaFoldDB" id="A0A9P9FDI6"/>
<feature type="transmembrane region" description="Helical" evidence="2">
    <location>
        <begin position="106"/>
        <end position="127"/>
    </location>
</feature>
<evidence type="ECO:0000256" key="1">
    <source>
        <dbReference type="SAM" id="MobiDB-lite"/>
    </source>
</evidence>
<evidence type="ECO:0000313" key="3">
    <source>
        <dbReference type="EMBL" id="KAH7159494.1"/>
    </source>
</evidence>
<proteinExistence type="predicted"/>
<accession>A0A9P9FDI6</accession>
<keyword evidence="2" id="KW-0472">Membrane</keyword>
<evidence type="ECO:0000256" key="2">
    <source>
        <dbReference type="SAM" id="Phobius"/>
    </source>
</evidence>
<dbReference type="Proteomes" id="UP000717696">
    <property type="component" value="Unassembled WGS sequence"/>
</dbReference>
<protein>
    <submittedName>
        <fullName evidence="3">Uncharacterized protein</fullName>
    </submittedName>
</protein>